<dbReference type="RefSeq" id="WP_076429374.1">
    <property type="nucleotide sequence ID" value="NZ_FTMP01000012.1"/>
</dbReference>
<sequence length="118" mass="13321">MPIPITSEIKAKIKLDDTTARLLRTLDLEWGCACRLLKRMLDAGFDTGTIASALQVVLPSYQRMCRERVSEHERLQTVLGHVYQSLKRTGNAPTPEQTALWCKESFIPSEVAERLIHG</sequence>
<proteinExistence type="predicted"/>
<dbReference type="Proteomes" id="UP000185841">
    <property type="component" value="Unassembled WGS sequence"/>
</dbReference>
<reference evidence="1 2" key="1">
    <citation type="submission" date="2017-01" db="EMBL/GenBank/DDBJ databases">
        <authorList>
            <person name="Mah S.A."/>
            <person name="Swanson W.J."/>
            <person name="Moy G.W."/>
            <person name="Vacquier V.D."/>
        </authorList>
    </citation>
    <scope>NUCLEOTIDE SEQUENCE [LARGE SCALE GENOMIC DNA]</scope>
    <source>
        <strain evidence="1 2">RU36E</strain>
    </source>
</reference>
<dbReference type="AlphaFoldDB" id="A0A1N6XE06"/>
<gene>
    <name evidence="1" type="ORF">SAMN05878282_112101</name>
</gene>
<accession>A0A1N6XE06</accession>
<protein>
    <submittedName>
        <fullName evidence="1">Uncharacterized protein</fullName>
    </submittedName>
</protein>
<evidence type="ECO:0000313" key="1">
    <source>
        <dbReference type="EMBL" id="SIR00497.1"/>
    </source>
</evidence>
<dbReference type="EMBL" id="FTMP01000012">
    <property type="protein sequence ID" value="SIR00497.1"/>
    <property type="molecule type" value="Genomic_DNA"/>
</dbReference>
<organism evidence="1 2">
    <name type="scientific">Aquipseudomonas alcaligenes</name>
    <name type="common">Pseudomonas alcaligenes</name>
    <dbReference type="NCBI Taxonomy" id="43263"/>
    <lineage>
        <taxon>Bacteria</taxon>
        <taxon>Pseudomonadati</taxon>
        <taxon>Pseudomonadota</taxon>
        <taxon>Gammaproteobacteria</taxon>
        <taxon>Pseudomonadales</taxon>
        <taxon>Pseudomonadaceae</taxon>
        <taxon>Aquipseudomonas</taxon>
    </lineage>
</organism>
<name>A0A1N6XE06_AQUAC</name>
<evidence type="ECO:0000313" key="2">
    <source>
        <dbReference type="Proteomes" id="UP000185841"/>
    </source>
</evidence>